<evidence type="ECO:0000313" key="3">
    <source>
        <dbReference type="EMBL" id="RSH92980.1"/>
    </source>
</evidence>
<dbReference type="EMBL" id="RSCD01000005">
    <property type="protein sequence ID" value="RSH92980.1"/>
    <property type="molecule type" value="Genomic_DNA"/>
</dbReference>
<feature type="compositionally biased region" description="Low complexity" evidence="1">
    <location>
        <begin position="111"/>
        <end position="155"/>
    </location>
</feature>
<reference evidence="3 4" key="1">
    <citation type="submission" date="2018-11" db="EMBL/GenBank/DDBJ databases">
        <title>Genome sequence of Saitozyma podzolica DSM 27192.</title>
        <authorList>
            <person name="Aliyu H."/>
            <person name="Gorte O."/>
            <person name="Ochsenreither K."/>
        </authorList>
    </citation>
    <scope>NUCLEOTIDE SEQUENCE [LARGE SCALE GENOMIC DNA]</scope>
    <source>
        <strain evidence="3 4">DSM 27192</strain>
    </source>
</reference>
<keyword evidence="4" id="KW-1185">Reference proteome</keyword>
<evidence type="ECO:0008006" key="5">
    <source>
        <dbReference type="Google" id="ProtNLM"/>
    </source>
</evidence>
<evidence type="ECO:0000256" key="1">
    <source>
        <dbReference type="SAM" id="MobiDB-lite"/>
    </source>
</evidence>
<organism evidence="3 4">
    <name type="scientific">Saitozyma podzolica</name>
    <dbReference type="NCBI Taxonomy" id="1890683"/>
    <lineage>
        <taxon>Eukaryota</taxon>
        <taxon>Fungi</taxon>
        <taxon>Dikarya</taxon>
        <taxon>Basidiomycota</taxon>
        <taxon>Agaricomycotina</taxon>
        <taxon>Tremellomycetes</taxon>
        <taxon>Tremellales</taxon>
        <taxon>Trimorphomycetaceae</taxon>
        <taxon>Saitozyma</taxon>
    </lineage>
</organism>
<protein>
    <recommendedName>
        <fullName evidence="5">RlpA-like protein double-psi beta-barrel domain-containing protein</fullName>
    </recommendedName>
</protein>
<proteinExistence type="predicted"/>
<dbReference type="STRING" id="1890683.A0A427YPK1"/>
<feature type="region of interest" description="Disordered" evidence="1">
    <location>
        <begin position="110"/>
        <end position="155"/>
    </location>
</feature>
<name>A0A427YPK1_9TREE</name>
<accession>A0A427YPK1</accession>
<feature type="region of interest" description="Disordered" evidence="1">
    <location>
        <begin position="270"/>
        <end position="303"/>
    </location>
</feature>
<comment type="caution">
    <text evidence="3">The sequence shown here is derived from an EMBL/GenBank/DDBJ whole genome shotgun (WGS) entry which is preliminary data.</text>
</comment>
<evidence type="ECO:0000256" key="2">
    <source>
        <dbReference type="SAM" id="SignalP"/>
    </source>
</evidence>
<dbReference type="InterPro" id="IPR036908">
    <property type="entry name" value="RlpA-like_sf"/>
</dbReference>
<dbReference type="OrthoDB" id="623670at2759"/>
<dbReference type="Gene3D" id="2.40.40.10">
    <property type="entry name" value="RlpA-like domain"/>
    <property type="match status" value="1"/>
</dbReference>
<dbReference type="AlphaFoldDB" id="A0A427YPK1"/>
<feature type="region of interest" description="Disordered" evidence="1">
    <location>
        <begin position="169"/>
        <end position="243"/>
    </location>
</feature>
<keyword evidence="2" id="KW-0732">Signal</keyword>
<dbReference type="CDD" id="cd22191">
    <property type="entry name" value="DPBB_RlpA_EXP_N-like"/>
    <property type="match status" value="1"/>
</dbReference>
<feature type="compositionally biased region" description="Low complexity" evidence="1">
    <location>
        <begin position="179"/>
        <end position="243"/>
    </location>
</feature>
<evidence type="ECO:0000313" key="4">
    <source>
        <dbReference type="Proteomes" id="UP000279259"/>
    </source>
</evidence>
<feature type="chain" id="PRO_5019119496" description="RlpA-like protein double-psi beta-barrel domain-containing protein" evidence="2">
    <location>
        <begin position="19"/>
        <end position="447"/>
    </location>
</feature>
<dbReference type="Proteomes" id="UP000279259">
    <property type="component" value="Unassembled WGS sequence"/>
</dbReference>
<feature type="signal peptide" evidence="2">
    <location>
        <begin position="1"/>
        <end position="18"/>
    </location>
</feature>
<sequence length="447" mass="44802">MLLTTLLPLLTLLPLFSAVPAPHSQAVDQTFSSSNSTSGLTLSHAQLLSRASIQNSGQAALPVARNVHVQTPRGHVGAQVKRNTLRMKRDLSGNGKMVRTVVKRGSSAQCSASTSLTGGATITTSTTTASSSSSSPTASSSSASASSASTSSSSAGGVGLLNPTVPLQSLPPVVGAQKSSTSSLPASSSSSSPASSASSGTSSVSASSSRISSATSDRYSTSIAPPRESSSSPSSPASSSRVSSAASNRYSASIASARQSSSSAASTTVASTDTSSSISSTTTSSAVPSSSSSSSSPPSSTSSFAPAASATSLIVDDPSGTDGPFSGWGTWFDDGLGACGWYNVPADPIVAVSAELFDNWPGYNGWNPNDNPICGLHLNITWGGQWAIAEVADRCPGCAVRSLDFSVGLFEHFATLDVGLLGMDSYTGNISWSWVEGTGGLAQLPVS</sequence>
<dbReference type="SUPFAM" id="SSF50685">
    <property type="entry name" value="Barwin-like endoglucanases"/>
    <property type="match status" value="1"/>
</dbReference>
<gene>
    <name evidence="3" type="ORF">EHS25_008428</name>
</gene>